<evidence type="ECO:0000313" key="8">
    <source>
        <dbReference type="Proteomes" id="UP000190961"/>
    </source>
</evidence>
<keyword evidence="3" id="KW-0998">Cell outer membrane</keyword>
<evidence type="ECO:0000256" key="2">
    <source>
        <dbReference type="ARBA" id="ARBA00023136"/>
    </source>
</evidence>
<dbReference type="InterPro" id="IPR036737">
    <property type="entry name" value="OmpA-like_sf"/>
</dbReference>
<comment type="subcellular location">
    <subcellularLocation>
        <location evidence="1">Cell outer membrane</location>
    </subcellularLocation>
</comment>
<keyword evidence="2 4" id="KW-0472">Membrane</keyword>
<dbReference type="GO" id="GO:0009279">
    <property type="term" value="C:cell outer membrane"/>
    <property type="evidence" value="ECO:0007669"/>
    <property type="project" value="UniProtKB-SubCell"/>
</dbReference>
<dbReference type="InterPro" id="IPR006664">
    <property type="entry name" value="OMP_bac"/>
</dbReference>
<keyword evidence="8" id="KW-1185">Reference proteome</keyword>
<evidence type="ECO:0000259" key="6">
    <source>
        <dbReference type="PROSITE" id="PS51123"/>
    </source>
</evidence>
<name>A0A1T5LH15_9BACT</name>
<gene>
    <name evidence="7" type="ORF">SAMN05660236_3226</name>
</gene>
<proteinExistence type="predicted"/>
<dbReference type="Proteomes" id="UP000190961">
    <property type="component" value="Unassembled WGS sequence"/>
</dbReference>
<dbReference type="CDD" id="cd07185">
    <property type="entry name" value="OmpA_C-like"/>
    <property type="match status" value="1"/>
</dbReference>
<dbReference type="EMBL" id="FUZU01000002">
    <property type="protein sequence ID" value="SKC75316.1"/>
    <property type="molecule type" value="Genomic_DNA"/>
</dbReference>
<organism evidence="7 8">
    <name type="scientific">Ohtaekwangia koreensis</name>
    <dbReference type="NCBI Taxonomy" id="688867"/>
    <lineage>
        <taxon>Bacteria</taxon>
        <taxon>Pseudomonadati</taxon>
        <taxon>Bacteroidota</taxon>
        <taxon>Cytophagia</taxon>
        <taxon>Cytophagales</taxon>
        <taxon>Fulvivirgaceae</taxon>
        <taxon>Ohtaekwangia</taxon>
    </lineage>
</organism>
<protein>
    <submittedName>
        <fullName evidence="7">OmpA family protein</fullName>
    </submittedName>
</protein>
<reference evidence="7 8" key="1">
    <citation type="submission" date="2017-02" db="EMBL/GenBank/DDBJ databases">
        <authorList>
            <person name="Peterson S.W."/>
        </authorList>
    </citation>
    <scope>NUCLEOTIDE SEQUENCE [LARGE SCALE GENOMIC DNA]</scope>
    <source>
        <strain evidence="7 8">DSM 25262</strain>
    </source>
</reference>
<feature type="chain" id="PRO_5012730415" evidence="5">
    <location>
        <begin position="24"/>
        <end position="236"/>
    </location>
</feature>
<accession>A0A1T5LH15</accession>
<dbReference type="SUPFAM" id="SSF103088">
    <property type="entry name" value="OmpA-like"/>
    <property type="match status" value="1"/>
</dbReference>
<evidence type="ECO:0000313" key="7">
    <source>
        <dbReference type="EMBL" id="SKC75316.1"/>
    </source>
</evidence>
<dbReference type="OrthoDB" id="1490539at2"/>
<dbReference type="PANTHER" id="PTHR30329">
    <property type="entry name" value="STATOR ELEMENT OF FLAGELLAR MOTOR COMPLEX"/>
    <property type="match status" value="1"/>
</dbReference>
<evidence type="ECO:0000256" key="1">
    <source>
        <dbReference type="ARBA" id="ARBA00004442"/>
    </source>
</evidence>
<dbReference type="PROSITE" id="PS51123">
    <property type="entry name" value="OMPA_2"/>
    <property type="match status" value="1"/>
</dbReference>
<dbReference type="AlphaFoldDB" id="A0A1T5LH15"/>
<dbReference type="InterPro" id="IPR006665">
    <property type="entry name" value="OmpA-like"/>
</dbReference>
<keyword evidence="5" id="KW-0732">Signal</keyword>
<feature type="signal peptide" evidence="5">
    <location>
        <begin position="1"/>
        <end position="23"/>
    </location>
</feature>
<dbReference type="InterPro" id="IPR050330">
    <property type="entry name" value="Bact_OuterMem_StrucFunc"/>
</dbReference>
<dbReference type="STRING" id="688867.SAMN05660236_3226"/>
<sequence length="236" mass="26179">MAHRFFTLSIALIFSIGIAAAQATDSLIYAEGNIINAATKEPVTARITYQSLPYGNRMGTLNNNRYSFPLFDNEKYSIVVEAPGFTTAKYMIDPAEANGASKILKDIELTSGAPSNGSKHSVGLVMRLDNVIFQVGRSKINEESYSELDVVVKMMKENATMVIQLEGHTDYLGDAKENLKLSKARVESVKDYIVSKNINKSRVKTKAFGGTQPLSRDDTPESHRLNRRVELRILQN</sequence>
<evidence type="ECO:0000256" key="3">
    <source>
        <dbReference type="ARBA" id="ARBA00023237"/>
    </source>
</evidence>
<feature type="domain" description="OmpA-like" evidence="6">
    <location>
        <begin position="120"/>
        <end position="236"/>
    </location>
</feature>
<dbReference type="Gene3D" id="3.30.1330.60">
    <property type="entry name" value="OmpA-like domain"/>
    <property type="match status" value="1"/>
</dbReference>
<evidence type="ECO:0000256" key="4">
    <source>
        <dbReference type="PROSITE-ProRule" id="PRU00473"/>
    </source>
</evidence>
<evidence type="ECO:0000256" key="5">
    <source>
        <dbReference type="SAM" id="SignalP"/>
    </source>
</evidence>
<dbReference type="RefSeq" id="WP_079687770.1">
    <property type="nucleotide sequence ID" value="NZ_FUZU01000002.1"/>
</dbReference>
<dbReference type="Pfam" id="PF00691">
    <property type="entry name" value="OmpA"/>
    <property type="match status" value="1"/>
</dbReference>
<dbReference type="PRINTS" id="PR01021">
    <property type="entry name" value="OMPADOMAIN"/>
</dbReference>
<dbReference type="PANTHER" id="PTHR30329:SF21">
    <property type="entry name" value="LIPOPROTEIN YIAD-RELATED"/>
    <property type="match status" value="1"/>
</dbReference>